<evidence type="ECO:0000259" key="1">
    <source>
        <dbReference type="Pfam" id="PF00961"/>
    </source>
</evidence>
<proteinExistence type="predicted"/>
<dbReference type="SUPFAM" id="SSF55608">
    <property type="entry name" value="Homing endonucleases"/>
    <property type="match status" value="1"/>
</dbReference>
<dbReference type="AlphaFoldDB" id="A0A0F9FQT1"/>
<dbReference type="EMBL" id="LAZR01022762">
    <property type="protein sequence ID" value="KKL80756.1"/>
    <property type="molecule type" value="Genomic_DNA"/>
</dbReference>
<name>A0A0F9FQT1_9ZZZZ</name>
<evidence type="ECO:0000313" key="2">
    <source>
        <dbReference type="EMBL" id="KKL80756.1"/>
    </source>
</evidence>
<sequence length="139" mass="16051">MPYKLTKSELSYYAGFFDGEGCIMIKKKHRGRPFHTLDITISSTNHNILEDFKRAFGGTVHGAYKSNTYYKDKWNWMVGGDKALAVLKALYPYLRLKSREAELGIEFQERAKYQRSDALRAGQEAIKEAQYILMKGLKK</sequence>
<comment type="caution">
    <text evidence="2">The sequence shown here is derived from an EMBL/GenBank/DDBJ whole genome shotgun (WGS) entry which is preliminary data.</text>
</comment>
<dbReference type="Pfam" id="PF00961">
    <property type="entry name" value="LAGLIDADG_1"/>
    <property type="match status" value="1"/>
</dbReference>
<accession>A0A0F9FQT1</accession>
<reference evidence="2" key="1">
    <citation type="journal article" date="2015" name="Nature">
        <title>Complex archaea that bridge the gap between prokaryotes and eukaryotes.</title>
        <authorList>
            <person name="Spang A."/>
            <person name="Saw J.H."/>
            <person name="Jorgensen S.L."/>
            <person name="Zaremba-Niedzwiedzka K."/>
            <person name="Martijn J."/>
            <person name="Lind A.E."/>
            <person name="van Eijk R."/>
            <person name="Schleper C."/>
            <person name="Guy L."/>
            <person name="Ettema T.J."/>
        </authorList>
    </citation>
    <scope>NUCLEOTIDE SEQUENCE</scope>
</reference>
<organism evidence="2">
    <name type="scientific">marine sediment metagenome</name>
    <dbReference type="NCBI Taxonomy" id="412755"/>
    <lineage>
        <taxon>unclassified sequences</taxon>
        <taxon>metagenomes</taxon>
        <taxon>ecological metagenomes</taxon>
    </lineage>
</organism>
<protein>
    <recommendedName>
        <fullName evidence="1">Homing endonuclease LAGLIDADG domain-containing protein</fullName>
    </recommendedName>
</protein>
<dbReference type="InterPro" id="IPR004860">
    <property type="entry name" value="LAGLIDADG_dom"/>
</dbReference>
<dbReference type="GO" id="GO:0004519">
    <property type="term" value="F:endonuclease activity"/>
    <property type="evidence" value="ECO:0007669"/>
    <property type="project" value="InterPro"/>
</dbReference>
<feature type="domain" description="Homing endonuclease LAGLIDADG" evidence="1">
    <location>
        <begin position="14"/>
        <end position="69"/>
    </location>
</feature>
<dbReference type="InterPro" id="IPR027434">
    <property type="entry name" value="Homing_endonucl"/>
</dbReference>
<gene>
    <name evidence="2" type="ORF">LCGC14_2001540</name>
</gene>
<dbReference type="Gene3D" id="3.10.28.10">
    <property type="entry name" value="Homing endonucleases"/>
    <property type="match status" value="1"/>
</dbReference>